<dbReference type="OMA" id="KEDAFRC"/>
<dbReference type="EMBL" id="KZ293682">
    <property type="protein sequence ID" value="PBK86742.1"/>
    <property type="molecule type" value="Genomic_DNA"/>
</dbReference>
<dbReference type="OrthoDB" id="3133286at2759"/>
<dbReference type="EMBL" id="KZ293682">
    <property type="protein sequence ID" value="PBK86803.1"/>
    <property type="molecule type" value="Genomic_DNA"/>
</dbReference>
<keyword evidence="3" id="KW-1185">Reference proteome</keyword>
<dbReference type="AlphaFoldDB" id="A0A2H3DEX7"/>
<dbReference type="Gene3D" id="3.30.460.40">
    <property type="match status" value="1"/>
</dbReference>
<protein>
    <submittedName>
        <fullName evidence="2">Uncharacterized protein</fullName>
    </submittedName>
</protein>
<accession>A0A2H3DEX7</accession>
<gene>
    <name evidence="1" type="ORF">ARMGADRAFT_1035307</name>
    <name evidence="2" type="ORF">ARMGADRAFT_1086290</name>
</gene>
<dbReference type="SUPFAM" id="SSF81301">
    <property type="entry name" value="Nucleotidyltransferase"/>
    <property type="match status" value="1"/>
</dbReference>
<evidence type="ECO:0000313" key="2">
    <source>
        <dbReference type="EMBL" id="PBK86803.1"/>
    </source>
</evidence>
<reference evidence="2" key="2">
    <citation type="journal article" date="2017" name="Nat. Ecol. Evol.">
        <title>Lineage-specific genetic innovations streamline the genomes of Armillaria species to pathogenesis.</title>
        <authorList>
            <consortium name="DOE Joint Genome Institute"/>
            <person name="Sipos G."/>
            <person name="Prasanna A.N."/>
            <person name="Walter M.C."/>
            <person name="O'Connor E."/>
            <person name="Balint B."/>
            <person name="Krizsan K."/>
            <person name="Kiss B."/>
            <person name="Hess J."/>
            <person name="Varga T."/>
            <person name="Slot J."/>
            <person name="Riley R."/>
            <person name="Boka B."/>
            <person name="Rigling D."/>
            <person name="Barry K."/>
            <person name="Lee J."/>
            <person name="Mihaltcheva S."/>
            <person name="LaButti K."/>
            <person name="Lipzen A."/>
            <person name="Waldron R."/>
            <person name="Moloney N.M."/>
            <person name="Sperisen C."/>
            <person name="Kredics L."/>
            <person name="Vagvolgyi C."/>
            <person name="Patrignani A."/>
            <person name="Fitzpatrick D."/>
            <person name="Nagy I."/>
            <person name="Doyle S."/>
            <person name="Anderson J."/>
            <person name="Grigoriev I.V."/>
            <person name="Guldener U."/>
            <person name="Munsterkotter M."/>
            <person name="Nagy L.G."/>
        </authorList>
    </citation>
    <scope>NUCLEOTIDE SEQUENCE [LARGE SCALE GENOMIC DNA]</scope>
    <source>
        <strain evidence="2">Ar21-2</strain>
    </source>
</reference>
<sequence>MTENQVHRNSIVHSAAVAIRKSFQAINIRWAIYGDLAWHLLCGSATGDSWLDIHVMGDLSTIIYITQHLASVDHRFSLASPIADSQATMIYVHNKLNNGSPTKTHQCQVRFVDGHLENLFIVKDLPLLPIQLILHRQMETYVSRSEKEQQEFMSEVIAISQAYLRLPNLLPPVWSLTLAERPLFLDHLAKITAAFPETADVLTCLHPILSPTATDVSLLSNKKRRQLIRSEAILAATSTLSSCICQLGHDCFLAGPGYVPWYIMGSPTVPSNIRVDFLVILHNGNSLGSLKHILCQQGIIEAQKDAFQCSMLASNGQLRSFTVTLEEVPSSMGLRPGESTGTDFNGLSIINPSYLFSTMLASISSRGLPIKKNTYKNVVEALDLLCLHNADVRAAFEETAELDQLVSAYVDAHPGLRPYFTNIGFRSALLPILPALLPEVDVQTACDPTPTVQIPAIHKRSGVVLRAAVDATRLLRDSGYSCAIFGSTAFYLHGIKHQASDLDILVPSSEEAETVNRRLVSQDPHFYLRKCKSRGRTYQILSYQQDLHNGEEIVSESTKVNIVMAGTMLLPFLLGSTVMREGLPVLPLEVLLLLKLHAWHDHMIAPESYKQIKLTANVADIRLTLKTVLLSLTGTERSWARVALSFFQEEFRRITIDSVKFFCSVFADCRDDWYKLGFEVA</sequence>
<reference evidence="3" key="1">
    <citation type="journal article" date="2017" name="Nat. Ecol. Evol.">
        <title>Genome expansion and lineage-specific genetic innovations in the forest pathogenic fungi Armillaria.</title>
        <authorList>
            <person name="Sipos G."/>
            <person name="Prasanna A.N."/>
            <person name="Walter M.C."/>
            <person name="O'Connor E."/>
            <person name="Balint B."/>
            <person name="Krizsan K."/>
            <person name="Kiss B."/>
            <person name="Hess J."/>
            <person name="Varga T."/>
            <person name="Slot J."/>
            <person name="Riley R."/>
            <person name="Boka B."/>
            <person name="Rigling D."/>
            <person name="Barry K."/>
            <person name="Lee J."/>
            <person name="Mihaltcheva S."/>
            <person name="LaButti K."/>
            <person name="Lipzen A."/>
            <person name="Waldron R."/>
            <person name="Moloney N.M."/>
            <person name="Sperisen C."/>
            <person name="Kredics L."/>
            <person name="Vagvoelgyi C."/>
            <person name="Patrignani A."/>
            <person name="Fitzpatrick D."/>
            <person name="Nagy I."/>
            <person name="Doyle S."/>
            <person name="Anderson J.B."/>
            <person name="Grigoriev I.V."/>
            <person name="Gueldener U."/>
            <person name="Muensterkoetter M."/>
            <person name="Nagy L.G."/>
        </authorList>
    </citation>
    <scope>NUCLEOTIDE SEQUENCE [LARGE SCALE GENOMIC DNA]</scope>
    <source>
        <strain evidence="3">Ar21-2</strain>
    </source>
</reference>
<evidence type="ECO:0000313" key="3">
    <source>
        <dbReference type="Proteomes" id="UP000217790"/>
    </source>
</evidence>
<dbReference type="InterPro" id="IPR043519">
    <property type="entry name" value="NT_sf"/>
</dbReference>
<evidence type="ECO:0000313" key="1">
    <source>
        <dbReference type="EMBL" id="PBK86742.1"/>
    </source>
</evidence>
<proteinExistence type="predicted"/>
<dbReference type="Proteomes" id="UP000217790">
    <property type="component" value="Unassembled WGS sequence"/>
</dbReference>
<dbReference type="InParanoid" id="A0A2H3DEX7"/>
<organism evidence="2 3">
    <name type="scientific">Armillaria gallica</name>
    <name type="common">Bulbous honey fungus</name>
    <name type="synonym">Armillaria bulbosa</name>
    <dbReference type="NCBI Taxonomy" id="47427"/>
    <lineage>
        <taxon>Eukaryota</taxon>
        <taxon>Fungi</taxon>
        <taxon>Dikarya</taxon>
        <taxon>Basidiomycota</taxon>
        <taxon>Agaricomycotina</taxon>
        <taxon>Agaricomycetes</taxon>
        <taxon>Agaricomycetidae</taxon>
        <taxon>Agaricales</taxon>
        <taxon>Marasmiineae</taxon>
        <taxon>Physalacriaceae</taxon>
        <taxon>Armillaria</taxon>
    </lineage>
</organism>
<name>A0A2H3DEX7_ARMGA</name>